<dbReference type="SUPFAM" id="SSF54001">
    <property type="entry name" value="Cysteine proteinases"/>
    <property type="match status" value="1"/>
</dbReference>
<name>A0A512J8L0_9HYPH</name>
<reference evidence="3 5" key="3">
    <citation type="submission" date="2019-07" db="EMBL/GenBank/DDBJ databases">
        <title>Whole genome shotgun sequence of Methylobacterium oxalidis NBRC 107715.</title>
        <authorList>
            <person name="Hosoyama A."/>
            <person name="Uohara A."/>
            <person name="Ohji S."/>
            <person name="Ichikawa N."/>
        </authorList>
    </citation>
    <scope>NUCLEOTIDE SEQUENCE [LARGE SCALE GENOMIC DNA]</scope>
    <source>
        <strain evidence="3 5">NBRC 107715</strain>
    </source>
</reference>
<gene>
    <name evidence="4" type="ORF">GCM10007888_13500</name>
    <name evidence="3" type="ORF">MOX02_42270</name>
</gene>
<dbReference type="InterPro" id="IPR038765">
    <property type="entry name" value="Papain-like_cys_pep_sf"/>
</dbReference>
<evidence type="ECO:0000313" key="4">
    <source>
        <dbReference type="EMBL" id="GLS62969.1"/>
    </source>
</evidence>
<dbReference type="PANTHER" id="PTHR33490">
    <property type="entry name" value="BLR5614 PROTEIN-RELATED"/>
    <property type="match status" value="1"/>
</dbReference>
<dbReference type="PANTHER" id="PTHR33490:SF7">
    <property type="entry name" value="BLR2979 PROTEIN"/>
    <property type="match status" value="1"/>
</dbReference>
<accession>A0A512J8L0</accession>
<evidence type="ECO:0000259" key="2">
    <source>
        <dbReference type="SMART" id="SM00460"/>
    </source>
</evidence>
<dbReference type="InterPro" id="IPR013589">
    <property type="entry name" value="Bac_transglu_N"/>
</dbReference>
<reference evidence="4" key="4">
    <citation type="submission" date="2023-01" db="EMBL/GenBank/DDBJ databases">
        <title>Draft genome sequence of Methylobacterium oxalidis strain NBRC 107715.</title>
        <authorList>
            <person name="Sun Q."/>
            <person name="Mori K."/>
        </authorList>
    </citation>
    <scope>NUCLEOTIDE SEQUENCE</scope>
    <source>
        <strain evidence="4">NBRC 107715</strain>
    </source>
</reference>
<dbReference type="AlphaFoldDB" id="A0A512J8L0"/>
<proteinExistence type="predicted"/>
<dbReference type="Pfam" id="PF08379">
    <property type="entry name" value="Bact_transglu_N"/>
    <property type="match status" value="1"/>
</dbReference>
<evidence type="ECO:0000256" key="1">
    <source>
        <dbReference type="SAM" id="MobiDB-lite"/>
    </source>
</evidence>
<evidence type="ECO:0000313" key="3">
    <source>
        <dbReference type="EMBL" id="GEP06189.1"/>
    </source>
</evidence>
<feature type="domain" description="Transglutaminase-like" evidence="2">
    <location>
        <begin position="176"/>
        <end position="245"/>
    </location>
</feature>
<dbReference type="Proteomes" id="UP001156856">
    <property type="component" value="Unassembled WGS sequence"/>
</dbReference>
<evidence type="ECO:0000313" key="5">
    <source>
        <dbReference type="Proteomes" id="UP000321960"/>
    </source>
</evidence>
<dbReference type="EMBL" id="BSPK01000018">
    <property type="protein sequence ID" value="GLS62969.1"/>
    <property type="molecule type" value="Genomic_DNA"/>
</dbReference>
<dbReference type="OrthoDB" id="9804023at2"/>
<feature type="compositionally biased region" description="Basic and acidic residues" evidence="1">
    <location>
        <begin position="310"/>
        <end position="320"/>
    </location>
</feature>
<reference evidence="6" key="2">
    <citation type="journal article" date="2019" name="Int. J. Syst. Evol. Microbiol.">
        <title>The Global Catalogue of Microorganisms (GCM) 10K type strain sequencing project: providing services to taxonomists for standard genome sequencing and annotation.</title>
        <authorList>
            <consortium name="The Broad Institute Genomics Platform"/>
            <consortium name="The Broad Institute Genome Sequencing Center for Infectious Disease"/>
            <person name="Wu L."/>
            <person name="Ma J."/>
        </authorList>
    </citation>
    <scope>NUCLEOTIDE SEQUENCE [LARGE SCALE GENOMIC DNA]</scope>
    <source>
        <strain evidence="6">NBRC 107715</strain>
    </source>
</reference>
<reference evidence="4" key="1">
    <citation type="journal article" date="2014" name="Int. J. Syst. Evol. Microbiol.">
        <title>Complete genome of a new Firmicutes species belonging to the dominant human colonic microbiota ('Ruminococcus bicirculans') reveals two chromosomes and a selective capacity to utilize plant glucans.</title>
        <authorList>
            <consortium name="NISC Comparative Sequencing Program"/>
            <person name="Wegmann U."/>
            <person name="Louis P."/>
            <person name="Goesmann A."/>
            <person name="Henrissat B."/>
            <person name="Duncan S.H."/>
            <person name="Flint H.J."/>
        </authorList>
    </citation>
    <scope>NUCLEOTIDE SEQUENCE</scope>
    <source>
        <strain evidence="4">NBRC 107715</strain>
    </source>
</reference>
<evidence type="ECO:0000313" key="6">
    <source>
        <dbReference type="Proteomes" id="UP001156856"/>
    </source>
</evidence>
<dbReference type="EMBL" id="BJZU01000093">
    <property type="protein sequence ID" value="GEP06189.1"/>
    <property type="molecule type" value="Genomic_DNA"/>
</dbReference>
<keyword evidence="6" id="KW-1185">Reference proteome</keyword>
<comment type="caution">
    <text evidence="3">The sequence shown here is derived from an EMBL/GenBank/DDBJ whole genome shotgun (WGS) entry which is preliminary data.</text>
</comment>
<dbReference type="Gene3D" id="3.10.620.30">
    <property type="match status" value="1"/>
</dbReference>
<feature type="compositionally biased region" description="Low complexity" evidence="1">
    <location>
        <begin position="296"/>
        <end position="309"/>
    </location>
</feature>
<dbReference type="Pfam" id="PF01841">
    <property type="entry name" value="Transglut_core"/>
    <property type="match status" value="1"/>
</dbReference>
<protein>
    <submittedName>
        <fullName evidence="3">Transglutaminase</fullName>
    </submittedName>
</protein>
<dbReference type="InterPro" id="IPR002931">
    <property type="entry name" value="Transglutaminase-like"/>
</dbReference>
<organism evidence="3 5">
    <name type="scientific">Methylobacterium oxalidis</name>
    <dbReference type="NCBI Taxonomy" id="944322"/>
    <lineage>
        <taxon>Bacteria</taxon>
        <taxon>Pseudomonadati</taxon>
        <taxon>Pseudomonadota</taxon>
        <taxon>Alphaproteobacteria</taxon>
        <taxon>Hyphomicrobiales</taxon>
        <taxon>Methylobacteriaceae</taxon>
        <taxon>Methylobacterium</taxon>
    </lineage>
</organism>
<dbReference type="Proteomes" id="UP000321960">
    <property type="component" value="Unassembled WGS sequence"/>
</dbReference>
<dbReference type="SMART" id="SM00460">
    <property type="entry name" value="TGc"/>
    <property type="match status" value="1"/>
</dbReference>
<feature type="region of interest" description="Disordered" evidence="1">
    <location>
        <begin position="289"/>
        <end position="328"/>
    </location>
</feature>
<dbReference type="RefSeq" id="WP_147027721.1">
    <property type="nucleotide sequence ID" value="NZ_BJZU01000093.1"/>
</dbReference>
<sequence>MIYTLRHLTAYRYRRPVRFARCSMRLRPRDGEGQIVLESRVTISPEPRTRTVRRDAFGIETVSITLDAPHTEFRVEALSRVDVARPPLPEPESGPSWEAVRAAALAERSLGPDAPAHFLFPSARVPLVPAVTEYARASFPPGRSAYGGAVELMHRIGADFRFDAKATTVSTPLAESFALRAGVCQDFAHIMIAGLRGLGLPAAYMGGYLRTTPPPGRPRLRGADASHAWVALWCDGVWHGLDPTNGVGVRDHHIVVARGRDYGDVSPIDGIVTASGPQKLRVEVDVVPEDEPMPEEGPVPQGAEQGVEQGAEHEAEHEAGIAEEAFVA</sequence>